<sequence length="317" mass="33452">MKILVLGAGAIGGYYGARLLQAGADVTFLVRPARAARLAADGLVVRSELGDVRQTVKTVQTLQGMAPDAFDLVLLTCKGYDLPSAMDAIAPAVAGGAAVLPLLNGLKAYERLDARFGRDKVLGGIAVVATMLEKNGDIIHFGSLERLTIGARSPTQAELVQRIHALAAKDDRRPGARVLTTAVEQALWNKWAMLCAAAATCCLMRGTVGEIMHTADGNALMRQTMAECGAVAAASGHGLDEATLQQMEARLLDPTSNWAASMMRDIAQGARQLEADDVVGDMLHRADGFGIAAPMLRAAYCHLQVYMAQRQAAADSP</sequence>
<evidence type="ECO:0000256" key="3">
    <source>
        <dbReference type="ARBA" id="ARBA00007870"/>
    </source>
</evidence>
<dbReference type="EMBL" id="CP019236">
    <property type="protein sequence ID" value="APW36317.1"/>
    <property type="molecule type" value="Genomic_DNA"/>
</dbReference>
<dbReference type="UniPathway" id="UPA00028">
    <property type="reaction ID" value="UER00004"/>
</dbReference>
<dbReference type="Gene3D" id="3.40.50.720">
    <property type="entry name" value="NAD(P)-binding Rossmann-like Domain"/>
    <property type="match status" value="1"/>
</dbReference>
<gene>
    <name evidence="14" type="ORF">RD110_03065</name>
</gene>
<dbReference type="InterPro" id="IPR013752">
    <property type="entry name" value="KPA_reductase"/>
</dbReference>
<evidence type="ECO:0000259" key="12">
    <source>
        <dbReference type="Pfam" id="PF02558"/>
    </source>
</evidence>
<proteinExistence type="inferred from homology"/>
<dbReference type="FunFam" id="3.40.50.720:FF:000307">
    <property type="entry name" value="2-dehydropantoate 2-reductase"/>
    <property type="match status" value="1"/>
</dbReference>
<accession>A0A1P8JRC4</accession>
<dbReference type="SUPFAM" id="SSF51735">
    <property type="entry name" value="NAD(P)-binding Rossmann-fold domains"/>
    <property type="match status" value="1"/>
</dbReference>
<evidence type="ECO:0000256" key="1">
    <source>
        <dbReference type="ARBA" id="ARBA00002919"/>
    </source>
</evidence>
<dbReference type="Proteomes" id="UP000186609">
    <property type="component" value="Chromosome"/>
</dbReference>
<dbReference type="FunFam" id="1.10.1040.10:FF:000017">
    <property type="entry name" value="2-dehydropantoate 2-reductase"/>
    <property type="match status" value="1"/>
</dbReference>
<dbReference type="PANTHER" id="PTHR21708">
    <property type="entry name" value="PROBABLE 2-DEHYDROPANTOATE 2-REDUCTASE"/>
    <property type="match status" value="1"/>
</dbReference>
<dbReference type="KEGG" id="rhy:RD110_03065"/>
<dbReference type="InterPro" id="IPR051402">
    <property type="entry name" value="KPR-Related"/>
</dbReference>
<protein>
    <recommendedName>
        <fullName evidence="5 11">2-dehydropantoate 2-reductase</fullName>
        <ecNumber evidence="4 11">1.1.1.169</ecNumber>
    </recommendedName>
    <alternativeName>
        <fullName evidence="9 11">Ketopantoate reductase</fullName>
    </alternativeName>
</protein>
<dbReference type="GO" id="GO:0008677">
    <property type="term" value="F:2-dehydropantoate 2-reductase activity"/>
    <property type="evidence" value="ECO:0007669"/>
    <property type="project" value="UniProtKB-EC"/>
</dbReference>
<dbReference type="PANTHER" id="PTHR21708:SF26">
    <property type="entry name" value="2-DEHYDROPANTOATE 2-REDUCTASE"/>
    <property type="match status" value="1"/>
</dbReference>
<dbReference type="Pfam" id="PF02558">
    <property type="entry name" value="ApbA"/>
    <property type="match status" value="1"/>
</dbReference>
<dbReference type="Pfam" id="PF08546">
    <property type="entry name" value="ApbA_C"/>
    <property type="match status" value="1"/>
</dbReference>
<dbReference type="STRING" id="1842727.RD110_03065"/>
<dbReference type="AlphaFoldDB" id="A0A1P8JRC4"/>
<comment type="catalytic activity">
    <reaction evidence="10 11">
        <text>(R)-pantoate + NADP(+) = 2-dehydropantoate + NADPH + H(+)</text>
        <dbReference type="Rhea" id="RHEA:16233"/>
        <dbReference type="ChEBI" id="CHEBI:11561"/>
        <dbReference type="ChEBI" id="CHEBI:15378"/>
        <dbReference type="ChEBI" id="CHEBI:15980"/>
        <dbReference type="ChEBI" id="CHEBI:57783"/>
        <dbReference type="ChEBI" id="CHEBI:58349"/>
        <dbReference type="EC" id="1.1.1.169"/>
    </reaction>
</comment>
<evidence type="ECO:0000256" key="2">
    <source>
        <dbReference type="ARBA" id="ARBA00004994"/>
    </source>
</evidence>
<dbReference type="OrthoDB" id="9796561at2"/>
<keyword evidence="15" id="KW-1185">Reference proteome</keyword>
<evidence type="ECO:0000259" key="13">
    <source>
        <dbReference type="Pfam" id="PF08546"/>
    </source>
</evidence>
<keyword evidence="6 11" id="KW-0566">Pantothenate biosynthesis</keyword>
<keyword evidence="7 11" id="KW-0521">NADP</keyword>
<evidence type="ECO:0000256" key="9">
    <source>
        <dbReference type="ARBA" id="ARBA00032024"/>
    </source>
</evidence>
<evidence type="ECO:0000256" key="6">
    <source>
        <dbReference type="ARBA" id="ARBA00022655"/>
    </source>
</evidence>
<evidence type="ECO:0000256" key="11">
    <source>
        <dbReference type="RuleBase" id="RU362068"/>
    </source>
</evidence>
<dbReference type="EC" id="1.1.1.169" evidence="4 11"/>
<dbReference type="NCBIfam" id="TIGR00745">
    <property type="entry name" value="apbA_panE"/>
    <property type="match status" value="1"/>
</dbReference>
<evidence type="ECO:0000313" key="15">
    <source>
        <dbReference type="Proteomes" id="UP000186609"/>
    </source>
</evidence>
<dbReference type="GO" id="GO:0005737">
    <property type="term" value="C:cytoplasm"/>
    <property type="evidence" value="ECO:0007669"/>
    <property type="project" value="TreeGrafter"/>
</dbReference>
<organism evidence="14 15">
    <name type="scientific">Rhodoferax koreensis</name>
    <dbReference type="NCBI Taxonomy" id="1842727"/>
    <lineage>
        <taxon>Bacteria</taxon>
        <taxon>Pseudomonadati</taxon>
        <taxon>Pseudomonadota</taxon>
        <taxon>Betaproteobacteria</taxon>
        <taxon>Burkholderiales</taxon>
        <taxon>Comamonadaceae</taxon>
        <taxon>Rhodoferax</taxon>
    </lineage>
</organism>
<dbReference type="GO" id="GO:0015940">
    <property type="term" value="P:pantothenate biosynthetic process"/>
    <property type="evidence" value="ECO:0007669"/>
    <property type="project" value="UniProtKB-UniPathway"/>
</dbReference>
<dbReference type="Gene3D" id="1.10.1040.10">
    <property type="entry name" value="N-(1-d-carboxylethyl)-l-norvaline Dehydrogenase, domain 2"/>
    <property type="match status" value="1"/>
</dbReference>
<comment type="function">
    <text evidence="1 11">Catalyzes the NADPH-dependent reduction of ketopantoate into pantoic acid.</text>
</comment>
<feature type="domain" description="Ketopantoate reductase C-terminal" evidence="13">
    <location>
        <begin position="183"/>
        <end position="304"/>
    </location>
</feature>
<comment type="similarity">
    <text evidence="3 11">Belongs to the ketopantoate reductase family.</text>
</comment>
<dbReference type="InterPro" id="IPR013328">
    <property type="entry name" value="6PGD_dom2"/>
</dbReference>
<name>A0A1P8JRC4_9BURK</name>
<evidence type="ECO:0000256" key="4">
    <source>
        <dbReference type="ARBA" id="ARBA00013014"/>
    </source>
</evidence>
<dbReference type="InterPro" id="IPR013332">
    <property type="entry name" value="KPR_N"/>
</dbReference>
<dbReference type="InterPro" id="IPR036291">
    <property type="entry name" value="NAD(P)-bd_dom_sf"/>
</dbReference>
<dbReference type="InterPro" id="IPR003710">
    <property type="entry name" value="ApbA"/>
</dbReference>
<evidence type="ECO:0000256" key="8">
    <source>
        <dbReference type="ARBA" id="ARBA00023002"/>
    </source>
</evidence>
<reference evidence="14 15" key="1">
    <citation type="submission" date="2017-01" db="EMBL/GenBank/DDBJ databases">
        <authorList>
            <person name="Mah S.A."/>
            <person name="Swanson W.J."/>
            <person name="Moy G.W."/>
            <person name="Vacquier V.D."/>
        </authorList>
    </citation>
    <scope>NUCLEOTIDE SEQUENCE [LARGE SCALE GENOMIC DNA]</scope>
    <source>
        <strain evidence="14 15">DCY110</strain>
    </source>
</reference>
<dbReference type="InterPro" id="IPR008927">
    <property type="entry name" value="6-PGluconate_DH-like_C_sf"/>
</dbReference>
<comment type="pathway">
    <text evidence="2 11">Cofactor biosynthesis; (R)-pantothenate biosynthesis; (R)-pantoate from 3-methyl-2-oxobutanoate: step 2/2.</text>
</comment>
<keyword evidence="8 11" id="KW-0560">Oxidoreductase</keyword>
<evidence type="ECO:0000256" key="5">
    <source>
        <dbReference type="ARBA" id="ARBA00019465"/>
    </source>
</evidence>
<evidence type="ECO:0000313" key="14">
    <source>
        <dbReference type="EMBL" id="APW36317.1"/>
    </source>
</evidence>
<dbReference type="SUPFAM" id="SSF48179">
    <property type="entry name" value="6-phosphogluconate dehydrogenase C-terminal domain-like"/>
    <property type="match status" value="1"/>
</dbReference>
<dbReference type="RefSeq" id="WP_076196599.1">
    <property type="nucleotide sequence ID" value="NZ_CP019236.1"/>
</dbReference>
<evidence type="ECO:0000256" key="7">
    <source>
        <dbReference type="ARBA" id="ARBA00022857"/>
    </source>
</evidence>
<feature type="domain" description="Ketopantoate reductase N-terminal" evidence="12">
    <location>
        <begin position="3"/>
        <end position="152"/>
    </location>
</feature>
<evidence type="ECO:0000256" key="10">
    <source>
        <dbReference type="ARBA" id="ARBA00048793"/>
    </source>
</evidence>